<evidence type="ECO:0000313" key="1">
    <source>
        <dbReference type="EMBL" id="KPU61969.1"/>
    </source>
</evidence>
<evidence type="ECO:0000313" key="2">
    <source>
        <dbReference type="Proteomes" id="UP000050349"/>
    </source>
</evidence>
<dbReference type="RefSeq" id="WP_057395808.1">
    <property type="nucleotide sequence ID" value="NZ_LJXB01000040.1"/>
</dbReference>
<accession>A0A0N8NY44</accession>
<proteinExistence type="predicted"/>
<dbReference type="Proteomes" id="UP000050349">
    <property type="component" value="Unassembled WGS sequence"/>
</dbReference>
<dbReference type="PATRIC" id="fig|294.162.peg.254"/>
<gene>
    <name evidence="1" type="ORF">AN403_6053</name>
</gene>
<dbReference type="AlphaFoldDB" id="A0A0N8NY44"/>
<reference evidence="1 2" key="1">
    <citation type="submission" date="2015-09" db="EMBL/GenBank/DDBJ databases">
        <authorList>
            <consortium name="Swine Surveillance"/>
        </authorList>
    </citation>
    <scope>NUCLEOTIDE SEQUENCE [LARGE SCALE GENOMIC DNA]</scope>
    <source>
        <strain evidence="1 2">S613</strain>
    </source>
</reference>
<organism evidence="1 2">
    <name type="scientific">Pseudomonas fluorescens</name>
    <dbReference type="NCBI Taxonomy" id="294"/>
    <lineage>
        <taxon>Bacteria</taxon>
        <taxon>Pseudomonadati</taxon>
        <taxon>Pseudomonadota</taxon>
        <taxon>Gammaproteobacteria</taxon>
        <taxon>Pseudomonadales</taxon>
        <taxon>Pseudomonadaceae</taxon>
        <taxon>Pseudomonas</taxon>
    </lineage>
</organism>
<dbReference type="OrthoDB" id="9553584at2"/>
<protein>
    <submittedName>
        <fullName evidence="1">Uncharacterized protein</fullName>
    </submittedName>
</protein>
<dbReference type="EMBL" id="LJXB01000040">
    <property type="protein sequence ID" value="KPU61969.1"/>
    <property type="molecule type" value="Genomic_DNA"/>
</dbReference>
<comment type="caution">
    <text evidence="1">The sequence shown here is derived from an EMBL/GenBank/DDBJ whole genome shotgun (WGS) entry which is preliminary data.</text>
</comment>
<sequence length="265" mass="29068">MSSKKDEDKIPRDHFVTGHATELVETLTFHVDPVTGVASILELDPSTLRSEISYQKQNGKDKVIYSTPVGGFSALNESHLDQLKKQFDYLIAVDTNTIEKPKRTQGCRVSVCASSAISQSLDALLADVQSQPVAAYLIVDPGPTVNPEPLGWHLNISRLTTIPALSSKRVGVIVDSELGLLPDINARKIPYYGEHMLPGNMTLIYASSDKPEIFVNQMLKHCDAMAELGIAEFRKSDPSLLSRLRGQKYGTAICVPIVQKKQKAP</sequence>
<name>A0A0N8NY44_PSEFL</name>